<dbReference type="OrthoDB" id="2285229at2759"/>
<protein>
    <submittedName>
        <fullName evidence="2">Uncharacterized protein</fullName>
    </submittedName>
</protein>
<dbReference type="EMBL" id="BMAO01032142">
    <property type="protein sequence ID" value="GFQ80005.1"/>
    <property type="molecule type" value="Genomic_DNA"/>
</dbReference>
<reference evidence="2" key="1">
    <citation type="submission" date="2020-07" db="EMBL/GenBank/DDBJ databases">
        <title>Multicomponent nature underlies the extraordinary mechanical properties of spider dragline silk.</title>
        <authorList>
            <person name="Kono N."/>
            <person name="Nakamura H."/>
            <person name="Mori M."/>
            <person name="Yoshida Y."/>
            <person name="Ohtoshi R."/>
            <person name="Malay A.D."/>
            <person name="Moran D.A.P."/>
            <person name="Tomita M."/>
            <person name="Numata K."/>
            <person name="Arakawa K."/>
        </authorList>
    </citation>
    <scope>NUCLEOTIDE SEQUENCE</scope>
</reference>
<name>A0A8X6FGK1_TRICU</name>
<evidence type="ECO:0000313" key="3">
    <source>
        <dbReference type="Proteomes" id="UP000887116"/>
    </source>
</evidence>
<comment type="caution">
    <text evidence="2">The sequence shown here is derived from an EMBL/GenBank/DDBJ whole genome shotgun (WGS) entry which is preliminary data.</text>
</comment>
<keyword evidence="3" id="KW-1185">Reference proteome</keyword>
<organism evidence="2 3">
    <name type="scientific">Trichonephila clavata</name>
    <name type="common">Joro spider</name>
    <name type="synonym">Nephila clavata</name>
    <dbReference type="NCBI Taxonomy" id="2740835"/>
    <lineage>
        <taxon>Eukaryota</taxon>
        <taxon>Metazoa</taxon>
        <taxon>Ecdysozoa</taxon>
        <taxon>Arthropoda</taxon>
        <taxon>Chelicerata</taxon>
        <taxon>Arachnida</taxon>
        <taxon>Araneae</taxon>
        <taxon>Araneomorphae</taxon>
        <taxon>Entelegynae</taxon>
        <taxon>Araneoidea</taxon>
        <taxon>Nephilidae</taxon>
        <taxon>Trichonephila</taxon>
    </lineage>
</organism>
<accession>A0A8X6FGK1</accession>
<feature type="region of interest" description="Disordered" evidence="1">
    <location>
        <begin position="1"/>
        <end position="20"/>
    </location>
</feature>
<gene>
    <name evidence="2" type="ORF">TNCT_188521</name>
</gene>
<dbReference type="Proteomes" id="UP000887116">
    <property type="component" value="Unassembled WGS sequence"/>
</dbReference>
<proteinExistence type="predicted"/>
<sequence>MSSSGLIVPSIAHEEKETSSVHSLQKHFHLSTKKPPPYYFHPSSSMQHIHLLLAEEKSLKFSTMIRWVNEKVDTGHDKSFLQFFFYGTGCFPLIDGWNERDIIIKLQ</sequence>
<evidence type="ECO:0000313" key="2">
    <source>
        <dbReference type="EMBL" id="GFQ80005.1"/>
    </source>
</evidence>
<evidence type="ECO:0000256" key="1">
    <source>
        <dbReference type="SAM" id="MobiDB-lite"/>
    </source>
</evidence>
<dbReference type="AlphaFoldDB" id="A0A8X6FGK1"/>